<organism evidence="11 12">
    <name type="scientific">Planobispora longispora</name>
    <dbReference type="NCBI Taxonomy" id="28887"/>
    <lineage>
        <taxon>Bacteria</taxon>
        <taxon>Bacillati</taxon>
        <taxon>Actinomycetota</taxon>
        <taxon>Actinomycetes</taxon>
        <taxon>Streptosporangiales</taxon>
        <taxon>Streptosporangiaceae</taxon>
        <taxon>Planobispora</taxon>
    </lineage>
</organism>
<evidence type="ECO:0000256" key="7">
    <source>
        <dbReference type="ARBA" id="ARBA00034808"/>
    </source>
</evidence>
<evidence type="ECO:0000256" key="9">
    <source>
        <dbReference type="PROSITE-ProRule" id="PRU00560"/>
    </source>
</evidence>
<dbReference type="GO" id="GO:0005524">
    <property type="term" value="F:ATP binding"/>
    <property type="evidence" value="ECO:0007669"/>
    <property type="project" value="UniProtKB-UniRule"/>
</dbReference>
<evidence type="ECO:0000256" key="8">
    <source>
        <dbReference type="ARBA" id="ARBA00048988"/>
    </source>
</evidence>
<dbReference type="InterPro" id="IPR027417">
    <property type="entry name" value="P-loop_NTPase"/>
</dbReference>
<dbReference type="GO" id="GO:0043138">
    <property type="term" value="F:3'-5' DNA helicase activity"/>
    <property type="evidence" value="ECO:0007669"/>
    <property type="project" value="UniProtKB-EC"/>
</dbReference>
<evidence type="ECO:0000313" key="12">
    <source>
        <dbReference type="Proteomes" id="UP000616724"/>
    </source>
</evidence>
<dbReference type="InterPro" id="IPR014016">
    <property type="entry name" value="UvrD-like_ATP-bd"/>
</dbReference>
<evidence type="ECO:0000313" key="11">
    <source>
        <dbReference type="EMBL" id="GIH77381.1"/>
    </source>
</evidence>
<keyword evidence="1 9" id="KW-0547">Nucleotide-binding</keyword>
<evidence type="ECO:0000256" key="4">
    <source>
        <dbReference type="ARBA" id="ARBA00022840"/>
    </source>
</evidence>
<dbReference type="SUPFAM" id="SSF52540">
    <property type="entry name" value="P-loop containing nucleoside triphosphate hydrolases"/>
    <property type="match status" value="1"/>
</dbReference>
<dbReference type="InterPro" id="IPR014017">
    <property type="entry name" value="DNA_helicase_UvrD-like_C"/>
</dbReference>
<dbReference type="GO" id="GO:0016787">
    <property type="term" value="F:hydrolase activity"/>
    <property type="evidence" value="ECO:0007669"/>
    <property type="project" value="UniProtKB-UniRule"/>
</dbReference>
<sequence length="729" mass="78880">MPRLALSPEFPAELSALAPQVRRDAVTSVRRFLQNVSGAPHPERVRGARDDRIATLRLADRYRGVVVRQRDVYWLLTVLPDADAWSYAQRYRFGVNSVLGVVEVWDAAALGRVEPALRRAAGTCTTRLFADFCDTDLAALGIDHRFLPLLRQITDELTLEALEPLLPPTQYVPLAALARGESVAGAWRELDLCRAAEPVGSVPPAGSEPVRSALSAGLATPAASVTSAASAASITSMPSAGPAEPVVDPDDLAAALLRSPDRAVFVGGARELNHVLDSPGWCVFLHPPQHRLARGGPYDRPVLVTGGAGTGKTLIALHRAAHLARGGAGPVLLVTFSQGLISDLSAKLDLLIEDEVVRKRIEVGNVDRLAHRIVSEAEGRPPVLVGAAELTALWQEAESGHGPAFLLREWEQVILAQNLQTLEEYLAAPRPGRAVELSADQRADVWRSVGHVIGRLAERGKRTLLQLAAEAATLLGQFTGDLLEETEPRREPYRHIVVDEAQDLHPTQWRLLRAAAPYAPDDLFIVGDPHQRIFDTRVALGSVGIDASQRRLQVSYRLPQEILSWGVRLRGGGPADGLVAGVQELYGFRATRHGPRPMVRAYDSPEDELNGLVTHISQWLEDGVRPGEIGVAARTADLVREARAALRNSGVRATTLHGMKGLEFRRVAVIGVTDGIVPAPESLTPAGEDPAARAHDLQRERGLLYVACTRAHELLYVSYSGRASPFLPT</sequence>
<gene>
    <name evidence="11" type="ORF">Plo01_38100</name>
</gene>
<dbReference type="PANTHER" id="PTHR11070">
    <property type="entry name" value="UVRD / RECB / PCRA DNA HELICASE FAMILY MEMBER"/>
    <property type="match status" value="1"/>
</dbReference>
<comment type="catalytic activity">
    <reaction evidence="6">
        <text>Couples ATP hydrolysis with the unwinding of duplex DNA by translocating in the 3'-5' direction.</text>
        <dbReference type="EC" id="5.6.2.4"/>
    </reaction>
</comment>
<dbReference type="EC" id="5.6.2.4" evidence="7"/>
<protein>
    <recommendedName>
        <fullName evidence="7">DNA 3'-5' helicase</fullName>
        <ecNumber evidence="7">5.6.2.4</ecNumber>
    </recommendedName>
</protein>
<keyword evidence="4 9" id="KW-0067">ATP-binding</keyword>
<dbReference type="Pfam" id="PF13361">
    <property type="entry name" value="UvrD_C"/>
    <property type="match status" value="1"/>
</dbReference>
<dbReference type="InterPro" id="IPR000212">
    <property type="entry name" value="DNA_helicase_UvrD/REP"/>
</dbReference>
<evidence type="ECO:0000259" key="10">
    <source>
        <dbReference type="PROSITE" id="PS51198"/>
    </source>
</evidence>
<accession>A0A8J3RJ31</accession>
<dbReference type="AlphaFoldDB" id="A0A8J3RJ31"/>
<dbReference type="RefSeq" id="WP_203891954.1">
    <property type="nucleotide sequence ID" value="NZ_BOOH01000029.1"/>
</dbReference>
<dbReference type="Pfam" id="PF00580">
    <property type="entry name" value="UvrD-helicase"/>
    <property type="match status" value="1"/>
</dbReference>
<dbReference type="PROSITE" id="PS51198">
    <property type="entry name" value="UVRD_HELICASE_ATP_BIND"/>
    <property type="match status" value="1"/>
</dbReference>
<keyword evidence="2 9" id="KW-0378">Hydrolase</keyword>
<feature type="binding site" evidence="9">
    <location>
        <begin position="306"/>
        <end position="313"/>
    </location>
    <ligand>
        <name>ATP</name>
        <dbReference type="ChEBI" id="CHEBI:30616"/>
    </ligand>
</feature>
<dbReference type="GO" id="GO:0005829">
    <property type="term" value="C:cytosol"/>
    <property type="evidence" value="ECO:0007669"/>
    <property type="project" value="TreeGrafter"/>
</dbReference>
<dbReference type="Proteomes" id="UP000616724">
    <property type="component" value="Unassembled WGS sequence"/>
</dbReference>
<dbReference type="EMBL" id="BOOH01000029">
    <property type="protein sequence ID" value="GIH77381.1"/>
    <property type="molecule type" value="Genomic_DNA"/>
</dbReference>
<feature type="domain" description="UvrD-like helicase ATP-binding" evidence="10">
    <location>
        <begin position="285"/>
        <end position="565"/>
    </location>
</feature>
<evidence type="ECO:0000256" key="5">
    <source>
        <dbReference type="ARBA" id="ARBA00023235"/>
    </source>
</evidence>
<evidence type="ECO:0000256" key="1">
    <source>
        <dbReference type="ARBA" id="ARBA00022741"/>
    </source>
</evidence>
<comment type="catalytic activity">
    <reaction evidence="8">
        <text>ATP + H2O = ADP + phosphate + H(+)</text>
        <dbReference type="Rhea" id="RHEA:13065"/>
        <dbReference type="ChEBI" id="CHEBI:15377"/>
        <dbReference type="ChEBI" id="CHEBI:15378"/>
        <dbReference type="ChEBI" id="CHEBI:30616"/>
        <dbReference type="ChEBI" id="CHEBI:43474"/>
        <dbReference type="ChEBI" id="CHEBI:456216"/>
        <dbReference type="EC" id="5.6.2.4"/>
    </reaction>
</comment>
<evidence type="ECO:0000256" key="3">
    <source>
        <dbReference type="ARBA" id="ARBA00022806"/>
    </source>
</evidence>
<reference evidence="11 12" key="1">
    <citation type="submission" date="2021-01" db="EMBL/GenBank/DDBJ databases">
        <title>Whole genome shotgun sequence of Planobispora longispora NBRC 13918.</title>
        <authorList>
            <person name="Komaki H."/>
            <person name="Tamura T."/>
        </authorList>
    </citation>
    <scope>NUCLEOTIDE SEQUENCE [LARGE SCALE GENOMIC DNA]</scope>
    <source>
        <strain evidence="11 12">NBRC 13918</strain>
    </source>
</reference>
<dbReference type="PANTHER" id="PTHR11070:SF45">
    <property type="entry name" value="DNA 3'-5' HELICASE"/>
    <property type="match status" value="1"/>
</dbReference>
<dbReference type="Gene3D" id="3.40.50.300">
    <property type="entry name" value="P-loop containing nucleotide triphosphate hydrolases"/>
    <property type="match status" value="2"/>
</dbReference>
<dbReference type="GO" id="GO:0000725">
    <property type="term" value="P:recombinational repair"/>
    <property type="evidence" value="ECO:0007669"/>
    <property type="project" value="TreeGrafter"/>
</dbReference>
<comment type="caution">
    <text evidence="11">The sequence shown here is derived from an EMBL/GenBank/DDBJ whole genome shotgun (WGS) entry which is preliminary data.</text>
</comment>
<proteinExistence type="predicted"/>
<keyword evidence="5" id="KW-0413">Isomerase</keyword>
<evidence type="ECO:0000256" key="2">
    <source>
        <dbReference type="ARBA" id="ARBA00022801"/>
    </source>
</evidence>
<keyword evidence="3 9" id="KW-0347">Helicase</keyword>
<keyword evidence="12" id="KW-1185">Reference proteome</keyword>
<name>A0A8J3RJ31_9ACTN</name>
<dbReference type="GO" id="GO:0003677">
    <property type="term" value="F:DNA binding"/>
    <property type="evidence" value="ECO:0007669"/>
    <property type="project" value="InterPro"/>
</dbReference>
<evidence type="ECO:0000256" key="6">
    <source>
        <dbReference type="ARBA" id="ARBA00034617"/>
    </source>
</evidence>